<sequence length="243" mass="26426">MKRILGLTIAIALSGAALNVQAQTADEVISKHQAAMGGEAKLKSIKSMISEGQLQVQGMEFPFKVSVISNTGMRVEFEAMGTKNIQVATPTGGWFLLPVQQQTEPVDASAEDMKDVGSELDLEGELVNAKAKGHTVELVGKDNTDGKETFKLKLTRKNGSVAYYFIDPATYYITKRQSTASMQGQQMELVTKMSEFKKTDDGYVYASVIEQAPMETKVVISKVELNPEITASILEKPAKTPAK</sequence>
<keyword evidence="1" id="KW-0732">Signal</keyword>
<evidence type="ECO:0000313" key="3">
    <source>
        <dbReference type="Proteomes" id="UP001449657"/>
    </source>
</evidence>
<reference evidence="2 3" key="1">
    <citation type="submission" date="2024-03" db="EMBL/GenBank/DDBJ databases">
        <title>Chitinophaga caseinilytica sp. nov., a casein hydrolysing bacterium isolated from forest soil.</title>
        <authorList>
            <person name="Lee D.S."/>
            <person name="Han D.M."/>
            <person name="Baek J.H."/>
            <person name="Choi D.G."/>
            <person name="Jeon J.H."/>
            <person name="Jeon C.O."/>
        </authorList>
    </citation>
    <scope>NUCLEOTIDE SEQUENCE [LARGE SCALE GENOMIC DNA]</scope>
    <source>
        <strain evidence="2 3">KACC 19118</strain>
    </source>
</reference>
<name>A0ABZ2ZBF0_9BACT</name>
<gene>
    <name evidence="2" type="ORF">WJU22_07620</name>
</gene>
<feature type="signal peptide" evidence="1">
    <location>
        <begin position="1"/>
        <end position="22"/>
    </location>
</feature>
<dbReference type="Gene3D" id="2.50.20.10">
    <property type="entry name" value="Lipoprotein localisation LolA/LolB/LppX"/>
    <property type="match status" value="1"/>
</dbReference>
<evidence type="ECO:0008006" key="4">
    <source>
        <dbReference type="Google" id="ProtNLM"/>
    </source>
</evidence>
<proteinExistence type="predicted"/>
<evidence type="ECO:0000256" key="1">
    <source>
        <dbReference type="SAM" id="SignalP"/>
    </source>
</evidence>
<accession>A0ABZ2ZBF0</accession>
<dbReference type="RefSeq" id="WP_341842645.1">
    <property type="nucleotide sequence ID" value="NZ_CP149792.1"/>
</dbReference>
<dbReference type="Proteomes" id="UP001449657">
    <property type="component" value="Chromosome"/>
</dbReference>
<evidence type="ECO:0000313" key="2">
    <source>
        <dbReference type="EMBL" id="WZN48041.1"/>
    </source>
</evidence>
<organism evidence="2 3">
    <name type="scientific">Chitinophaga caseinilytica</name>
    <dbReference type="NCBI Taxonomy" id="2267521"/>
    <lineage>
        <taxon>Bacteria</taxon>
        <taxon>Pseudomonadati</taxon>
        <taxon>Bacteroidota</taxon>
        <taxon>Chitinophagia</taxon>
        <taxon>Chitinophagales</taxon>
        <taxon>Chitinophagaceae</taxon>
        <taxon>Chitinophaga</taxon>
    </lineage>
</organism>
<feature type="chain" id="PRO_5045585601" description="Outer membrane lipoprotein-sorting protein" evidence="1">
    <location>
        <begin position="23"/>
        <end position="243"/>
    </location>
</feature>
<keyword evidence="3" id="KW-1185">Reference proteome</keyword>
<dbReference type="EMBL" id="CP150096">
    <property type="protein sequence ID" value="WZN48041.1"/>
    <property type="molecule type" value="Genomic_DNA"/>
</dbReference>
<protein>
    <recommendedName>
        <fullName evidence="4">Outer membrane lipoprotein-sorting protein</fullName>
    </recommendedName>
</protein>